<keyword evidence="3" id="KW-0732">Signal</keyword>
<feature type="transmembrane region" description="Helical" evidence="2">
    <location>
        <begin position="601"/>
        <end position="619"/>
    </location>
</feature>
<evidence type="ECO:0000256" key="1">
    <source>
        <dbReference type="SAM" id="MobiDB-lite"/>
    </source>
</evidence>
<feature type="region of interest" description="Disordered" evidence="1">
    <location>
        <begin position="633"/>
        <end position="653"/>
    </location>
</feature>
<evidence type="ECO:0000313" key="4">
    <source>
        <dbReference type="EMBL" id="QDO89924.1"/>
    </source>
</evidence>
<dbReference type="Proteomes" id="UP000315395">
    <property type="component" value="Chromosome"/>
</dbReference>
<dbReference type="RefSeq" id="WP_143784644.1">
    <property type="nucleotide sequence ID" value="NZ_CP041616.1"/>
</dbReference>
<feature type="chain" id="PRO_5021974422" evidence="3">
    <location>
        <begin position="20"/>
        <end position="653"/>
    </location>
</feature>
<gene>
    <name evidence="4" type="ORF">FNH13_17640</name>
</gene>
<dbReference type="EMBL" id="CP041616">
    <property type="protein sequence ID" value="QDO89924.1"/>
    <property type="molecule type" value="Genomic_DNA"/>
</dbReference>
<evidence type="ECO:0000256" key="3">
    <source>
        <dbReference type="SAM" id="SignalP"/>
    </source>
</evidence>
<feature type="compositionally biased region" description="Low complexity" evidence="1">
    <location>
        <begin position="371"/>
        <end position="384"/>
    </location>
</feature>
<protein>
    <submittedName>
        <fullName evidence="4">Uncharacterized protein</fullName>
    </submittedName>
</protein>
<evidence type="ECO:0000313" key="5">
    <source>
        <dbReference type="Proteomes" id="UP000315395"/>
    </source>
</evidence>
<keyword evidence="2" id="KW-0472">Membrane</keyword>
<feature type="transmembrane region" description="Helical" evidence="2">
    <location>
        <begin position="543"/>
        <end position="563"/>
    </location>
</feature>
<sequence>MTIAALTLAAAVLFTGAVADTTEPAPVATGQAIPDELAGVLIEGSAVDKHTGLTVLEGRRVTCPGEHDPAPTELQELVVTYSIVAQPAWADHTAPSVPFSRGEVLPGLLCNDVQRTSMLWKDETPYTRVSAVLSITESDTRALAEVTGITGTTTTAPTSIGGTEIVLYSAPGDRGEVLAKLPVGAKLAAVGHPVQGIGDSSLWGSGSSYVPVVTSNRGLVGWLDSRAIITANLDPDSLWGELETVTLTAQRPVPTAVPNLRIDPAAVTPPYNGVGTLSGGEIETGTEVVVSVDRWAVNRLGWAALASSPRFGTPPPSLEHMKDLTLIVECPSRPGILCWAPAWAFEESAAQQTVDDEAERTEALTTEDETVPTVTEPGVATGPGREVCNMDGVCFETAEQTDAEPGATATDKPRIRDRVKDWLDPKVDELAETSDRFAEAAPGKGEELADRLEGRLSDSPVGKFARAVAWGITLVLLVPGVALLWKSHGRARARLNGPTTTGRVLGAASRLTPLELLGLVPGLPVGTVLVAAAASVTPGGWRWAVAVAGGLLAAYVAGVSAAAAKGFEVSLLRPLREHVAVGLVSGTAIALLVGFTTTWPAAYVVGVAVTTGVACWMAARNGAATVQHTELDRDQEVTSHDQQLNADGHDDGV</sequence>
<keyword evidence="2" id="KW-0812">Transmembrane</keyword>
<dbReference type="AlphaFoldDB" id="A0A516GEG7"/>
<organism evidence="4 5">
    <name type="scientific">Ornithinimicrobium ciconiae</name>
    <dbReference type="NCBI Taxonomy" id="2594265"/>
    <lineage>
        <taxon>Bacteria</taxon>
        <taxon>Bacillati</taxon>
        <taxon>Actinomycetota</taxon>
        <taxon>Actinomycetes</taxon>
        <taxon>Micrococcales</taxon>
        <taxon>Ornithinimicrobiaceae</taxon>
        <taxon>Ornithinimicrobium</taxon>
    </lineage>
</organism>
<feature type="transmembrane region" description="Helical" evidence="2">
    <location>
        <begin position="516"/>
        <end position="537"/>
    </location>
</feature>
<dbReference type="KEGG" id="orz:FNH13_17640"/>
<proteinExistence type="predicted"/>
<keyword evidence="2" id="KW-1133">Transmembrane helix</keyword>
<feature type="region of interest" description="Disordered" evidence="1">
    <location>
        <begin position="363"/>
        <end position="385"/>
    </location>
</feature>
<accession>A0A516GEG7</accession>
<name>A0A516GEG7_9MICO</name>
<feature type="signal peptide" evidence="3">
    <location>
        <begin position="1"/>
        <end position="19"/>
    </location>
</feature>
<evidence type="ECO:0000256" key="2">
    <source>
        <dbReference type="SAM" id="Phobius"/>
    </source>
</evidence>
<feature type="transmembrane region" description="Helical" evidence="2">
    <location>
        <begin position="575"/>
        <end position="595"/>
    </location>
</feature>
<feature type="transmembrane region" description="Helical" evidence="2">
    <location>
        <begin position="467"/>
        <end position="485"/>
    </location>
</feature>
<reference evidence="4 5" key="1">
    <citation type="submission" date="2019-07" db="EMBL/GenBank/DDBJ databases">
        <title>complete genome sequencing of Ornithinimicrobium sp. H23M54.</title>
        <authorList>
            <person name="Bae J.-W."/>
            <person name="Lee S.-Y."/>
        </authorList>
    </citation>
    <scope>NUCLEOTIDE SEQUENCE [LARGE SCALE GENOMIC DNA]</scope>
    <source>
        <strain evidence="4 5">H23M54</strain>
    </source>
</reference>
<keyword evidence="5" id="KW-1185">Reference proteome</keyword>